<comment type="catalytic activity">
    <reaction evidence="7">
        <text>Preferential cleavage: (Ac)2-L-Lys-D-Ala-|-D-Ala. Also transpeptidation of peptidyl-alanyl moieties that are N-acyl substituents of D-alanine.</text>
        <dbReference type="EC" id="3.4.16.4"/>
    </reaction>
</comment>
<dbReference type="InterPro" id="IPR023346">
    <property type="entry name" value="Lysozyme-like_dom_sf"/>
</dbReference>
<dbReference type="GO" id="GO:0008658">
    <property type="term" value="F:penicillin binding"/>
    <property type="evidence" value="ECO:0007669"/>
    <property type="project" value="InterPro"/>
</dbReference>
<dbReference type="SMART" id="SM00740">
    <property type="entry name" value="PASTA"/>
    <property type="match status" value="2"/>
</dbReference>
<protein>
    <submittedName>
        <fullName evidence="10">Penicillin-binding protein</fullName>
    </submittedName>
</protein>
<dbReference type="InterPro" id="IPR036950">
    <property type="entry name" value="PBP_transglycosylase"/>
</dbReference>
<keyword evidence="11" id="KW-1185">Reference proteome</keyword>
<reference evidence="10 11" key="1">
    <citation type="submission" date="2016-06" db="EMBL/GenBank/DDBJ databases">
        <title>Genome sequencing of Cryobacterium arcticum PAMC 27867.</title>
        <authorList>
            <person name="Lee J."/>
            <person name="Kim O.-S."/>
        </authorList>
    </citation>
    <scope>NUCLEOTIDE SEQUENCE [LARGE SCALE GENOMIC DNA]</scope>
    <source>
        <strain evidence="10 11">PAMC 27867</strain>
    </source>
</reference>
<dbReference type="Pfam" id="PF03793">
    <property type="entry name" value="PASTA"/>
    <property type="match status" value="2"/>
</dbReference>
<dbReference type="GO" id="GO:0006508">
    <property type="term" value="P:proteolysis"/>
    <property type="evidence" value="ECO:0007669"/>
    <property type="project" value="UniProtKB-KW"/>
</dbReference>
<dbReference type="SUPFAM" id="SSF56601">
    <property type="entry name" value="beta-lactamase/transpeptidase-like"/>
    <property type="match status" value="1"/>
</dbReference>
<sequence length="848" mass="89159" precursor="true">MSAKKRTVSGALGGLLGIIGMSAVAGVLVTVAVTPALAVTGMTTTNTINVFESLPNYLRVDQLSQKSTIYAVQDNGAPYALASFYDQNRVEVPLASMSQFVQDAAVSGEDPRFYEHGGVDLQGTIRGALSTVTGGGTQGGSSITQQYVKNVLVQKCEVLTDQDELDACYDEATATTPERKLKEMRLAIGVEKEYTKPEILQGYLNITLFGGSVYGIEAASSYYFNTSAANLTLSQSASLIAIVNNPEKFRLDRPDSETNGAASGYADNKQRRDYILGEMLKYKKVSQEDYDAAIAAPIEPSITEPSTGCQTAGGSAYFCDYVTQILKTDPTFGEDEDTRMTNFRRGGYDIYTTLDLDLQQAAEDTISENVPETFDGWDVGAVATSVQVGTGRVLAMAQNKIYSQDPDVLNQGAQYTSINYNTDKNQGGSAGFQPGSTYKVFTLAEWLKEGHALNERVDSARKSDWGTFQDYCSGPQTFPGYNPKNDANESGTNYSALQSTINSINTGFLGMAKKLDLCKIRDTAEAFGVHRADGDELEKGASSVLGTNEIAPLSMAVAFAGIANKGTTCSAVVIDRIVGPDDTEIPPPASTCNQSVEPSVAAGMAYAMKRVLTEGSATQSYNSTSPRVPMIGKTGTTDGAKDTWMSGASSKVATVVGVVSVTGDANQRASKYNFESGSAATARHRMWPDIMGVANAKYGGDNFDEASNNVIQGAQVAVPDVRGKSMADAKSAIEGAGFEFLDGGVTDSELPAGTVARTDPGNGSNASVGATITVYSSNGNQVLIPDVVGQTADQAKATLNGFGVVTTDQAVTDPTQNNKVLSMSPAAGTPATKGGTVTIVVGKMGAAG</sequence>
<dbReference type="Gene3D" id="3.40.710.10">
    <property type="entry name" value="DD-peptidase/beta-lactamase superfamily"/>
    <property type="match status" value="1"/>
</dbReference>
<feature type="domain" description="PASTA" evidence="9">
    <location>
        <begin position="778"/>
        <end position="843"/>
    </location>
</feature>
<dbReference type="InterPro" id="IPR012338">
    <property type="entry name" value="Beta-lactam/transpept-like"/>
</dbReference>
<accession>A0A1B1BG66</accession>
<evidence type="ECO:0000313" key="11">
    <source>
        <dbReference type="Proteomes" id="UP000092582"/>
    </source>
</evidence>
<dbReference type="Pfam" id="PF00912">
    <property type="entry name" value="Transgly"/>
    <property type="match status" value="1"/>
</dbReference>
<evidence type="ECO:0000256" key="5">
    <source>
        <dbReference type="ARBA" id="ARBA00022801"/>
    </source>
</evidence>
<dbReference type="CDD" id="cd06577">
    <property type="entry name" value="PASTA_pknB"/>
    <property type="match status" value="2"/>
</dbReference>
<evidence type="ECO:0000256" key="8">
    <source>
        <dbReference type="ARBA" id="ARBA00049902"/>
    </source>
</evidence>
<dbReference type="Pfam" id="PF00905">
    <property type="entry name" value="Transpeptidase"/>
    <property type="match status" value="1"/>
</dbReference>
<dbReference type="SUPFAM" id="SSF53955">
    <property type="entry name" value="Lysozyme-like"/>
    <property type="match status" value="1"/>
</dbReference>
<comment type="catalytic activity">
    <reaction evidence="8">
        <text>[GlcNAc-(1-&gt;4)-Mur2Ac(oyl-L-Ala-gamma-D-Glu-L-Lys-D-Ala-D-Ala)](n)-di-trans,octa-cis-undecaprenyl diphosphate + beta-D-GlcNAc-(1-&gt;4)-Mur2Ac(oyl-L-Ala-gamma-D-Glu-L-Lys-D-Ala-D-Ala)-di-trans,octa-cis-undecaprenyl diphosphate = [GlcNAc-(1-&gt;4)-Mur2Ac(oyl-L-Ala-gamma-D-Glu-L-Lys-D-Ala-D-Ala)](n+1)-di-trans,octa-cis-undecaprenyl diphosphate + di-trans,octa-cis-undecaprenyl diphosphate + H(+)</text>
        <dbReference type="Rhea" id="RHEA:23708"/>
        <dbReference type="Rhea" id="RHEA-COMP:9602"/>
        <dbReference type="Rhea" id="RHEA-COMP:9603"/>
        <dbReference type="ChEBI" id="CHEBI:15378"/>
        <dbReference type="ChEBI" id="CHEBI:58405"/>
        <dbReference type="ChEBI" id="CHEBI:60033"/>
        <dbReference type="ChEBI" id="CHEBI:78435"/>
        <dbReference type="EC" id="2.4.99.28"/>
    </reaction>
</comment>
<dbReference type="Proteomes" id="UP000092582">
    <property type="component" value="Chromosome 1"/>
</dbReference>
<evidence type="ECO:0000313" key="10">
    <source>
        <dbReference type="EMBL" id="ANP71476.1"/>
    </source>
</evidence>
<organism evidence="10 11">
    <name type="scientific">Cryobacterium arcticum</name>
    <dbReference type="NCBI Taxonomy" id="670052"/>
    <lineage>
        <taxon>Bacteria</taxon>
        <taxon>Bacillati</taxon>
        <taxon>Actinomycetota</taxon>
        <taxon>Actinomycetes</taxon>
        <taxon>Micrococcales</taxon>
        <taxon>Microbacteriaceae</taxon>
        <taxon>Cryobacterium</taxon>
    </lineage>
</organism>
<dbReference type="GO" id="GO:0009252">
    <property type="term" value="P:peptidoglycan biosynthetic process"/>
    <property type="evidence" value="ECO:0007669"/>
    <property type="project" value="TreeGrafter"/>
</dbReference>
<keyword evidence="4" id="KW-0808">Transferase</keyword>
<dbReference type="KEGG" id="cart:PA27867_0507"/>
<evidence type="ECO:0000256" key="2">
    <source>
        <dbReference type="ARBA" id="ARBA00022670"/>
    </source>
</evidence>
<evidence type="ECO:0000256" key="7">
    <source>
        <dbReference type="ARBA" id="ARBA00034000"/>
    </source>
</evidence>
<dbReference type="GO" id="GO:0009002">
    <property type="term" value="F:serine-type D-Ala-D-Ala carboxypeptidase activity"/>
    <property type="evidence" value="ECO:0007669"/>
    <property type="project" value="UniProtKB-EC"/>
</dbReference>
<name>A0A1B1BG66_9MICO</name>
<evidence type="ECO:0000256" key="1">
    <source>
        <dbReference type="ARBA" id="ARBA00022645"/>
    </source>
</evidence>
<keyword evidence="5" id="KW-0378">Hydrolase</keyword>
<dbReference type="RefSeq" id="WP_066592791.1">
    <property type="nucleotide sequence ID" value="NZ_CP016282.1"/>
</dbReference>
<dbReference type="Gene3D" id="3.30.10.20">
    <property type="match status" value="2"/>
</dbReference>
<dbReference type="PROSITE" id="PS51178">
    <property type="entry name" value="PASTA"/>
    <property type="match status" value="2"/>
</dbReference>
<evidence type="ECO:0000256" key="6">
    <source>
        <dbReference type="ARBA" id="ARBA00023268"/>
    </source>
</evidence>
<dbReference type="STRING" id="670052.PA27867_0507"/>
<gene>
    <name evidence="10" type="ORF">PA27867_0507</name>
</gene>
<dbReference type="InterPro" id="IPR001264">
    <property type="entry name" value="Glyco_trans_51"/>
</dbReference>
<dbReference type="AlphaFoldDB" id="A0A1B1BG66"/>
<evidence type="ECO:0000259" key="9">
    <source>
        <dbReference type="PROSITE" id="PS51178"/>
    </source>
</evidence>
<keyword evidence="6" id="KW-0511">Multifunctional enzyme</keyword>
<dbReference type="InterPro" id="IPR001460">
    <property type="entry name" value="PCN-bd_Tpept"/>
</dbReference>
<dbReference type="InterPro" id="IPR050396">
    <property type="entry name" value="Glycosyltr_51/Transpeptidase"/>
</dbReference>
<dbReference type="GO" id="GO:0008955">
    <property type="term" value="F:peptidoglycan glycosyltransferase activity"/>
    <property type="evidence" value="ECO:0007669"/>
    <property type="project" value="UniProtKB-EC"/>
</dbReference>
<keyword evidence="1" id="KW-0121">Carboxypeptidase</keyword>
<evidence type="ECO:0000256" key="4">
    <source>
        <dbReference type="ARBA" id="ARBA00022679"/>
    </source>
</evidence>
<dbReference type="Gene3D" id="1.10.3810.10">
    <property type="entry name" value="Biosynthetic peptidoglycan transglycosylase-like"/>
    <property type="match status" value="1"/>
</dbReference>
<keyword evidence="3" id="KW-0328">Glycosyltransferase</keyword>
<feature type="domain" description="PASTA" evidence="9">
    <location>
        <begin position="712"/>
        <end position="777"/>
    </location>
</feature>
<dbReference type="InterPro" id="IPR005543">
    <property type="entry name" value="PASTA_dom"/>
</dbReference>
<dbReference type="PANTHER" id="PTHR32282">
    <property type="entry name" value="BINDING PROTEIN TRANSPEPTIDASE, PUTATIVE-RELATED"/>
    <property type="match status" value="1"/>
</dbReference>
<dbReference type="PANTHER" id="PTHR32282:SF33">
    <property type="entry name" value="PEPTIDOGLYCAN GLYCOSYLTRANSFERASE"/>
    <property type="match status" value="1"/>
</dbReference>
<dbReference type="OrthoDB" id="9766909at2"/>
<dbReference type="GO" id="GO:0030288">
    <property type="term" value="C:outer membrane-bounded periplasmic space"/>
    <property type="evidence" value="ECO:0007669"/>
    <property type="project" value="TreeGrafter"/>
</dbReference>
<evidence type="ECO:0000256" key="3">
    <source>
        <dbReference type="ARBA" id="ARBA00022676"/>
    </source>
</evidence>
<dbReference type="PATRIC" id="fig|670052.7.peg.532"/>
<keyword evidence="2" id="KW-0645">Protease</keyword>
<dbReference type="EMBL" id="CP016282">
    <property type="protein sequence ID" value="ANP71476.1"/>
    <property type="molecule type" value="Genomic_DNA"/>
</dbReference>
<proteinExistence type="predicted"/>